<feature type="active site" description="Charge relay system" evidence="9 10">
    <location>
        <position position="555"/>
    </location>
</feature>
<dbReference type="CDD" id="cd02120">
    <property type="entry name" value="PA_subtilisin_like"/>
    <property type="match status" value="1"/>
</dbReference>
<name>A0A199W419_ANACO</name>
<sequence>MGSRTLLLSAVVVLVVASCHESSAAAAAAEEEERRTYIVHMAKSEMPAEFEEHGAWYGASLRSVSDSAELLYAYDAVVHGFAARLTASEARELESRPGVALVNPEVRFELHTTRTPEFLGLDRGPDGAWGLGPAPESNAAADVVVGVLDTGVWPERASFDDAGFGPVPAWWRGACESGADFNASSACNRKLVGARFFARGYEASKGPIDVAGESRSPRDNDGHGTHTASTAAGAAAPGASLLGYAAGTARGMAARARVAAYKVCWLGGCFSSDILAGMDAAVADGCHVLSLSLGGGSADYFRDSVAIGAFAAMEKGVLVSCSAGNSGPGASTLSNVAPWITTVGAGTIDRNFPADVVLGDGRNYSGVSVYSGRPLPANRLLPLVYAGNATNATANGNLCLPGTLAPEKVAGKLVLCDRGVNARVQKGVAVRDAGGAGMVLANTAASGEELVADAHLLPATGVGQRAGDAIRAYLFSDPNPTATIAFAGTQVGVRPSPVVAAFSSRGPNAVTPGLLKPDLVAPGVNILAAWTGSVGPTGLAADPRRVEYNIISGTSMSCPHVSGLAALLRGAHPEWSPAAIRSALMTTAYSAYPGGGGILDVATGKPATPFDIGAGHVDPPRAVDPGLVYDLGPGDYLDFLCALNYTSPQIAAVAKRPNYTCDDGSKAYSVTALNYPSFAVAFSAAPAGGSAVKHVRTLTNVGAPGTYKATAAVAVAVVGGGGAVNVTLDPAQLSFSKVGERQSYTVSFSAPPLPSGSAGFGRLVWSDGKHAVASPIAVTWT</sequence>
<dbReference type="GO" id="GO:0004252">
    <property type="term" value="F:serine-type endopeptidase activity"/>
    <property type="evidence" value="ECO:0007669"/>
    <property type="project" value="UniProtKB-UniRule"/>
</dbReference>
<evidence type="ECO:0000313" key="17">
    <source>
        <dbReference type="EMBL" id="OAY84059.1"/>
    </source>
</evidence>
<keyword evidence="7 10" id="KW-0720">Serine protease</keyword>
<dbReference type="InterPro" id="IPR041469">
    <property type="entry name" value="Subtilisin-like_FN3"/>
</dbReference>
<feature type="domain" description="Subtilisin-like protease fibronectin type-III" evidence="16">
    <location>
        <begin position="673"/>
        <end position="778"/>
    </location>
</feature>
<dbReference type="InterPro" id="IPR010259">
    <property type="entry name" value="S8pro/Inhibitor_I9"/>
</dbReference>
<dbReference type="SUPFAM" id="SSF52743">
    <property type="entry name" value="Subtilisin-like"/>
    <property type="match status" value="1"/>
</dbReference>
<dbReference type="Pfam" id="PF05922">
    <property type="entry name" value="Inhibitor_I9"/>
    <property type="match status" value="1"/>
</dbReference>
<dbReference type="CDD" id="cd04852">
    <property type="entry name" value="Peptidases_S8_3"/>
    <property type="match status" value="1"/>
</dbReference>
<evidence type="ECO:0000259" key="14">
    <source>
        <dbReference type="Pfam" id="PF02225"/>
    </source>
</evidence>
<dbReference type="InterPro" id="IPR015500">
    <property type="entry name" value="Peptidase_S8_subtilisin-rel"/>
</dbReference>
<evidence type="ECO:0000256" key="1">
    <source>
        <dbReference type="ARBA" id="ARBA00004613"/>
    </source>
</evidence>
<dbReference type="InterPro" id="IPR036852">
    <property type="entry name" value="Peptidase_S8/S53_dom_sf"/>
</dbReference>
<gene>
    <name evidence="17" type="ORF">ACMD2_04618</name>
</gene>
<feature type="chain" id="PRO_5008286301" evidence="12">
    <location>
        <begin position="18"/>
        <end position="781"/>
    </location>
</feature>
<comment type="subcellular location">
    <subcellularLocation>
        <location evidence="1">Secreted</location>
    </subcellularLocation>
</comment>
<evidence type="ECO:0000256" key="7">
    <source>
        <dbReference type="ARBA" id="ARBA00022825"/>
    </source>
</evidence>
<dbReference type="Gene3D" id="3.30.70.80">
    <property type="entry name" value="Peptidase S8 propeptide/proteinase inhibitor I9"/>
    <property type="match status" value="1"/>
</dbReference>
<evidence type="ECO:0000313" key="18">
    <source>
        <dbReference type="Proteomes" id="UP000092600"/>
    </source>
</evidence>
<dbReference type="InterPro" id="IPR037045">
    <property type="entry name" value="S8pro/Inhibitor_I9_sf"/>
</dbReference>
<dbReference type="PROSITE" id="PS51257">
    <property type="entry name" value="PROKAR_LIPOPROTEIN"/>
    <property type="match status" value="1"/>
</dbReference>
<accession>A0A199W419</accession>
<evidence type="ECO:0000256" key="8">
    <source>
        <dbReference type="ARBA" id="ARBA00023180"/>
    </source>
</evidence>
<dbReference type="PROSITE" id="PS51892">
    <property type="entry name" value="SUBTILASE"/>
    <property type="match status" value="1"/>
</dbReference>
<keyword evidence="8" id="KW-0325">Glycoprotein</keyword>
<feature type="compositionally biased region" description="Basic and acidic residues" evidence="11">
    <location>
        <begin position="215"/>
        <end position="224"/>
    </location>
</feature>
<comment type="similarity">
    <text evidence="2 10">Belongs to the peptidase S8 family.</text>
</comment>
<protein>
    <submittedName>
        <fullName evidence="17">Subtilisin-like protease SBT1.7</fullName>
    </submittedName>
</protein>
<dbReference type="Proteomes" id="UP000092600">
    <property type="component" value="Unassembled WGS sequence"/>
</dbReference>
<dbReference type="InterPro" id="IPR003137">
    <property type="entry name" value="PA_domain"/>
</dbReference>
<dbReference type="GO" id="GO:0006508">
    <property type="term" value="P:proteolysis"/>
    <property type="evidence" value="ECO:0007669"/>
    <property type="project" value="UniProtKB-KW"/>
</dbReference>
<dbReference type="GO" id="GO:0005576">
    <property type="term" value="C:extracellular region"/>
    <property type="evidence" value="ECO:0007669"/>
    <property type="project" value="UniProtKB-SubCell"/>
</dbReference>
<dbReference type="PRINTS" id="PR00723">
    <property type="entry name" value="SUBTILISIN"/>
</dbReference>
<dbReference type="PROSITE" id="PS00138">
    <property type="entry name" value="SUBTILASE_SER"/>
    <property type="match status" value="1"/>
</dbReference>
<dbReference type="InterPro" id="IPR034197">
    <property type="entry name" value="Peptidases_S8_3"/>
</dbReference>
<dbReference type="FunFam" id="3.30.70.80:FF:000003">
    <property type="entry name" value="Subtilisin-like protease SBT1.9"/>
    <property type="match status" value="1"/>
</dbReference>
<evidence type="ECO:0000256" key="3">
    <source>
        <dbReference type="ARBA" id="ARBA00022525"/>
    </source>
</evidence>
<reference evidence="17 18" key="1">
    <citation type="journal article" date="2016" name="DNA Res.">
        <title>The draft genome of MD-2 pineapple using hybrid error correction of long reads.</title>
        <authorList>
            <person name="Redwan R.M."/>
            <person name="Saidin A."/>
            <person name="Kumar S.V."/>
        </authorList>
    </citation>
    <scope>NUCLEOTIDE SEQUENCE [LARGE SCALE GENOMIC DNA]</scope>
    <source>
        <strain evidence="18">cv. MD2</strain>
        <tissue evidence="17">Leaf</tissue>
    </source>
</reference>
<keyword evidence="5 12" id="KW-0732">Signal</keyword>
<dbReference type="InterPro" id="IPR045051">
    <property type="entry name" value="SBT"/>
</dbReference>
<dbReference type="Gene3D" id="2.60.40.2310">
    <property type="match status" value="1"/>
</dbReference>
<dbReference type="Gene3D" id="3.50.30.30">
    <property type="match status" value="1"/>
</dbReference>
<evidence type="ECO:0000256" key="12">
    <source>
        <dbReference type="SAM" id="SignalP"/>
    </source>
</evidence>
<dbReference type="FunFam" id="3.40.50.200:FF:000006">
    <property type="entry name" value="Subtilisin-like protease SBT1.5"/>
    <property type="match status" value="1"/>
</dbReference>
<evidence type="ECO:0000256" key="11">
    <source>
        <dbReference type="SAM" id="MobiDB-lite"/>
    </source>
</evidence>
<keyword evidence="3" id="KW-0964">Secreted</keyword>
<proteinExistence type="inferred from homology"/>
<evidence type="ECO:0000256" key="6">
    <source>
        <dbReference type="ARBA" id="ARBA00022801"/>
    </source>
</evidence>
<dbReference type="Pfam" id="PF17766">
    <property type="entry name" value="fn3_6"/>
    <property type="match status" value="1"/>
</dbReference>
<evidence type="ECO:0000256" key="2">
    <source>
        <dbReference type="ARBA" id="ARBA00011073"/>
    </source>
</evidence>
<evidence type="ECO:0000256" key="10">
    <source>
        <dbReference type="PROSITE-ProRule" id="PRU01240"/>
    </source>
</evidence>
<feature type="region of interest" description="Disordered" evidence="11">
    <location>
        <begin position="208"/>
        <end position="232"/>
    </location>
</feature>
<comment type="caution">
    <text evidence="17">The sequence shown here is derived from an EMBL/GenBank/DDBJ whole genome shotgun (WGS) entry which is preliminary data.</text>
</comment>
<evidence type="ECO:0000259" key="13">
    <source>
        <dbReference type="Pfam" id="PF00082"/>
    </source>
</evidence>
<dbReference type="GO" id="GO:0048731">
    <property type="term" value="P:system development"/>
    <property type="evidence" value="ECO:0007669"/>
    <property type="project" value="UniProtKB-ARBA"/>
</dbReference>
<dbReference type="InterPro" id="IPR000209">
    <property type="entry name" value="Peptidase_S8/S53_dom"/>
</dbReference>
<evidence type="ECO:0000256" key="9">
    <source>
        <dbReference type="PIRSR" id="PIRSR615500-1"/>
    </source>
</evidence>
<feature type="domain" description="Inhibitor I9" evidence="15">
    <location>
        <begin position="36"/>
        <end position="111"/>
    </location>
</feature>
<dbReference type="Pfam" id="PF00082">
    <property type="entry name" value="Peptidase_S8"/>
    <property type="match status" value="1"/>
</dbReference>
<dbReference type="FunFam" id="3.50.30.30:FF:000005">
    <property type="entry name" value="subtilisin-like protease SBT1.5"/>
    <property type="match status" value="1"/>
</dbReference>
<dbReference type="Gene3D" id="3.40.50.200">
    <property type="entry name" value="Peptidase S8/S53 domain"/>
    <property type="match status" value="1"/>
</dbReference>
<evidence type="ECO:0000256" key="4">
    <source>
        <dbReference type="ARBA" id="ARBA00022670"/>
    </source>
</evidence>
<dbReference type="InterPro" id="IPR023828">
    <property type="entry name" value="Peptidase_S8_Ser-AS"/>
</dbReference>
<feature type="domain" description="PA" evidence="14">
    <location>
        <begin position="382"/>
        <end position="470"/>
    </location>
</feature>
<dbReference type="Pfam" id="PF02225">
    <property type="entry name" value="PA"/>
    <property type="match status" value="1"/>
</dbReference>
<feature type="signal peptide" evidence="12">
    <location>
        <begin position="1"/>
        <end position="17"/>
    </location>
</feature>
<evidence type="ECO:0000259" key="15">
    <source>
        <dbReference type="Pfam" id="PF05922"/>
    </source>
</evidence>
<keyword evidence="6 10" id="KW-0378">Hydrolase</keyword>
<evidence type="ECO:0000259" key="16">
    <source>
        <dbReference type="Pfam" id="PF17766"/>
    </source>
</evidence>
<evidence type="ECO:0000256" key="5">
    <source>
        <dbReference type="ARBA" id="ARBA00022729"/>
    </source>
</evidence>
<dbReference type="PANTHER" id="PTHR10795">
    <property type="entry name" value="PROPROTEIN CONVERTASE SUBTILISIN/KEXIN"/>
    <property type="match status" value="1"/>
</dbReference>
<dbReference type="EMBL" id="LSRQ01000277">
    <property type="protein sequence ID" value="OAY84059.1"/>
    <property type="molecule type" value="Genomic_DNA"/>
</dbReference>
<organism evidence="17 18">
    <name type="scientific">Ananas comosus</name>
    <name type="common">Pineapple</name>
    <name type="synonym">Ananas ananas</name>
    <dbReference type="NCBI Taxonomy" id="4615"/>
    <lineage>
        <taxon>Eukaryota</taxon>
        <taxon>Viridiplantae</taxon>
        <taxon>Streptophyta</taxon>
        <taxon>Embryophyta</taxon>
        <taxon>Tracheophyta</taxon>
        <taxon>Spermatophyta</taxon>
        <taxon>Magnoliopsida</taxon>
        <taxon>Liliopsida</taxon>
        <taxon>Poales</taxon>
        <taxon>Bromeliaceae</taxon>
        <taxon>Bromelioideae</taxon>
        <taxon>Ananas</taxon>
    </lineage>
</organism>
<dbReference type="AlphaFoldDB" id="A0A199W419"/>
<feature type="domain" description="Peptidase S8/S53" evidence="13">
    <location>
        <begin position="142"/>
        <end position="597"/>
    </location>
</feature>
<keyword evidence="4 10" id="KW-0645">Protease</keyword>
<feature type="active site" description="Charge relay system" evidence="9 10">
    <location>
        <position position="223"/>
    </location>
</feature>
<feature type="active site" description="Charge relay system" evidence="9 10">
    <location>
        <position position="149"/>
    </location>
</feature>